<dbReference type="InterPro" id="IPR000073">
    <property type="entry name" value="AB_hydrolase_1"/>
</dbReference>
<evidence type="ECO:0000313" key="2">
    <source>
        <dbReference type="EMBL" id="GAA3798859.1"/>
    </source>
</evidence>
<accession>A0ABP7HLP9</accession>
<feature type="domain" description="AB hydrolase-1" evidence="1">
    <location>
        <begin position="71"/>
        <end position="201"/>
    </location>
</feature>
<dbReference type="Gene3D" id="3.40.50.1820">
    <property type="entry name" value="alpha/beta hydrolase"/>
    <property type="match status" value="1"/>
</dbReference>
<dbReference type="InterPro" id="IPR006311">
    <property type="entry name" value="TAT_signal"/>
</dbReference>
<dbReference type="EMBL" id="BAABDE010000017">
    <property type="protein sequence ID" value="GAA3798859.1"/>
    <property type="molecule type" value="Genomic_DNA"/>
</dbReference>
<gene>
    <name evidence="2" type="ORF">GCM10022403_035950</name>
</gene>
<keyword evidence="3" id="KW-1185">Reference proteome</keyword>
<dbReference type="GO" id="GO:0016787">
    <property type="term" value="F:hydrolase activity"/>
    <property type="evidence" value="ECO:0007669"/>
    <property type="project" value="UniProtKB-KW"/>
</dbReference>
<proteinExistence type="predicted"/>
<dbReference type="PRINTS" id="PR00412">
    <property type="entry name" value="EPOXHYDRLASE"/>
</dbReference>
<protein>
    <submittedName>
        <fullName evidence="2">Alpha/beta hydrolase</fullName>
    </submittedName>
</protein>
<dbReference type="InterPro" id="IPR050266">
    <property type="entry name" value="AB_hydrolase_sf"/>
</dbReference>
<dbReference type="SUPFAM" id="SSF53474">
    <property type="entry name" value="alpha/beta-Hydrolases"/>
    <property type="match status" value="1"/>
</dbReference>
<sequence length="345" mass="38023">MIDRRGFGKALGMGAGAAAVSLTGLPGGQTAYAAGSASATPAVHTAFPRLKQIRAGLLDVGYAELGPARGPAVICLHGWPYDIHSYVDVAPLLAEAGYRVIVPYLRGHGTTRFLSERTFRNAQQSVIALDIIALMDALKIEKAVLAGFDWGSRTADIIAALRPERCKALVSVSGYLITNRKANLDPIAPQAEHTWWYQYYFATERGRLAMEKPDLRHDLTRFVWDTVSPTWDFDDATFERTAAAFDNPDYAAIVIHNYRWRLSLADGERRYDGIEERLAARPFIAVPTITLDPERDPFTAPGNGTSYRDRFTGEYEHRTLAGIGHNVPQEAPAAFAQAVIDVDRF</sequence>
<dbReference type="PANTHER" id="PTHR43798:SF33">
    <property type="entry name" value="HYDROLASE, PUTATIVE (AFU_ORTHOLOGUE AFUA_2G14860)-RELATED"/>
    <property type="match status" value="1"/>
</dbReference>
<keyword evidence="2" id="KW-0378">Hydrolase</keyword>
<evidence type="ECO:0000313" key="3">
    <source>
        <dbReference type="Proteomes" id="UP001501009"/>
    </source>
</evidence>
<reference evidence="3" key="1">
    <citation type="journal article" date="2019" name="Int. J. Syst. Evol. Microbiol.">
        <title>The Global Catalogue of Microorganisms (GCM) 10K type strain sequencing project: providing services to taxonomists for standard genome sequencing and annotation.</title>
        <authorList>
            <consortium name="The Broad Institute Genomics Platform"/>
            <consortium name="The Broad Institute Genome Sequencing Center for Infectious Disease"/>
            <person name="Wu L."/>
            <person name="Ma J."/>
        </authorList>
    </citation>
    <scope>NUCLEOTIDE SEQUENCE [LARGE SCALE GENOMIC DNA]</scope>
    <source>
        <strain evidence="3">JCM 17138</strain>
    </source>
</reference>
<dbReference type="InterPro" id="IPR029058">
    <property type="entry name" value="AB_hydrolase_fold"/>
</dbReference>
<organism evidence="2 3">
    <name type="scientific">Streptomyces coacervatus</name>
    <dbReference type="NCBI Taxonomy" id="647381"/>
    <lineage>
        <taxon>Bacteria</taxon>
        <taxon>Bacillati</taxon>
        <taxon>Actinomycetota</taxon>
        <taxon>Actinomycetes</taxon>
        <taxon>Kitasatosporales</taxon>
        <taxon>Streptomycetaceae</taxon>
        <taxon>Streptomyces</taxon>
    </lineage>
</organism>
<dbReference type="PROSITE" id="PS51318">
    <property type="entry name" value="TAT"/>
    <property type="match status" value="1"/>
</dbReference>
<dbReference type="PANTHER" id="PTHR43798">
    <property type="entry name" value="MONOACYLGLYCEROL LIPASE"/>
    <property type="match status" value="1"/>
</dbReference>
<dbReference type="InterPro" id="IPR000639">
    <property type="entry name" value="Epox_hydrolase-like"/>
</dbReference>
<dbReference type="RefSeq" id="WP_275778444.1">
    <property type="nucleotide sequence ID" value="NZ_BAABDE010000017.1"/>
</dbReference>
<name>A0ABP7HLP9_9ACTN</name>
<dbReference type="Proteomes" id="UP001501009">
    <property type="component" value="Unassembled WGS sequence"/>
</dbReference>
<dbReference type="Pfam" id="PF00561">
    <property type="entry name" value="Abhydrolase_1"/>
    <property type="match status" value="1"/>
</dbReference>
<comment type="caution">
    <text evidence="2">The sequence shown here is derived from an EMBL/GenBank/DDBJ whole genome shotgun (WGS) entry which is preliminary data.</text>
</comment>
<evidence type="ECO:0000259" key="1">
    <source>
        <dbReference type="Pfam" id="PF00561"/>
    </source>
</evidence>